<keyword evidence="8" id="KW-0650">Protein phosphatase inhibitor</keyword>
<gene>
    <name evidence="9" type="ORF">U9M48_008078</name>
</gene>
<dbReference type="GO" id="GO:0004864">
    <property type="term" value="F:protein phosphatase inhibitor activity"/>
    <property type="evidence" value="ECO:0007669"/>
    <property type="project" value="UniProtKB-KW"/>
</dbReference>
<dbReference type="EMBL" id="CP144746">
    <property type="protein sequence ID" value="WVZ57729.1"/>
    <property type="molecule type" value="Genomic_DNA"/>
</dbReference>
<organism evidence="9 10">
    <name type="scientific">Paspalum notatum var. saurae</name>
    <dbReference type="NCBI Taxonomy" id="547442"/>
    <lineage>
        <taxon>Eukaryota</taxon>
        <taxon>Viridiplantae</taxon>
        <taxon>Streptophyta</taxon>
        <taxon>Embryophyta</taxon>
        <taxon>Tracheophyta</taxon>
        <taxon>Spermatophyta</taxon>
        <taxon>Magnoliopsida</taxon>
        <taxon>Liliopsida</taxon>
        <taxon>Poales</taxon>
        <taxon>Poaceae</taxon>
        <taxon>PACMAD clade</taxon>
        <taxon>Panicoideae</taxon>
        <taxon>Andropogonodae</taxon>
        <taxon>Paspaleae</taxon>
        <taxon>Paspalinae</taxon>
        <taxon>Paspalum</taxon>
    </lineage>
</organism>
<evidence type="ECO:0000256" key="5">
    <source>
        <dbReference type="ARBA" id="ARBA00022682"/>
    </source>
</evidence>
<reference evidence="9 10" key="1">
    <citation type="submission" date="2024-02" db="EMBL/GenBank/DDBJ databases">
        <title>High-quality chromosome-scale genome assembly of Pensacola bahiagrass (Paspalum notatum Flugge var. saurae).</title>
        <authorList>
            <person name="Vega J.M."/>
            <person name="Podio M."/>
            <person name="Orjuela J."/>
            <person name="Siena L.A."/>
            <person name="Pessino S.C."/>
            <person name="Combes M.C."/>
            <person name="Mariac C."/>
            <person name="Albertini E."/>
            <person name="Pupilli F."/>
            <person name="Ortiz J.P.A."/>
            <person name="Leblanc O."/>
        </authorList>
    </citation>
    <scope>NUCLEOTIDE SEQUENCE [LARGE SCALE GENOMIC DNA]</scope>
    <source>
        <strain evidence="9">R1</strain>
        <tissue evidence="9">Leaf</tissue>
    </source>
</reference>
<keyword evidence="10" id="KW-1185">Reference proteome</keyword>
<dbReference type="GO" id="GO:0038023">
    <property type="term" value="F:signaling receptor activity"/>
    <property type="evidence" value="ECO:0007669"/>
    <property type="project" value="TreeGrafter"/>
</dbReference>
<dbReference type="InterPro" id="IPR019587">
    <property type="entry name" value="Polyketide_cyclase/dehydratase"/>
</dbReference>
<dbReference type="GO" id="GO:0005634">
    <property type="term" value="C:nucleus"/>
    <property type="evidence" value="ECO:0007669"/>
    <property type="project" value="UniProtKB-SubCell"/>
</dbReference>
<evidence type="ECO:0000256" key="8">
    <source>
        <dbReference type="ARBA" id="ARBA00023272"/>
    </source>
</evidence>
<dbReference type="InterPro" id="IPR023393">
    <property type="entry name" value="START-like_dom_sf"/>
</dbReference>
<name>A0AAQ3SP92_PASNO</name>
<dbReference type="GO" id="GO:0005737">
    <property type="term" value="C:cytoplasm"/>
    <property type="evidence" value="ECO:0007669"/>
    <property type="project" value="UniProtKB-SubCell"/>
</dbReference>
<proteinExistence type="inferred from homology"/>
<comment type="subcellular location">
    <subcellularLocation>
        <location evidence="2">Cytoplasm</location>
    </subcellularLocation>
    <subcellularLocation>
        <location evidence="1">Nucleus</location>
    </subcellularLocation>
</comment>
<dbReference type="PANTHER" id="PTHR31213:SF6">
    <property type="entry name" value="ABSCISIC ACID RECEPTOR PYR1"/>
    <property type="match status" value="1"/>
</dbReference>
<dbReference type="Proteomes" id="UP001341281">
    <property type="component" value="Chromosome 02"/>
</dbReference>
<keyword evidence="5" id="KW-0938">Abscisic acid signaling pathway</keyword>
<evidence type="ECO:0000313" key="9">
    <source>
        <dbReference type="EMBL" id="WVZ57729.1"/>
    </source>
</evidence>
<keyword evidence="7" id="KW-0539">Nucleus</keyword>
<evidence type="ECO:0000313" key="10">
    <source>
        <dbReference type="Proteomes" id="UP001341281"/>
    </source>
</evidence>
<dbReference type="SUPFAM" id="SSF55961">
    <property type="entry name" value="Bet v1-like"/>
    <property type="match status" value="1"/>
</dbReference>
<dbReference type="Pfam" id="PF10604">
    <property type="entry name" value="Polyketide_cyc2"/>
    <property type="match status" value="1"/>
</dbReference>
<keyword evidence="6" id="KW-0675">Receptor</keyword>
<dbReference type="GO" id="GO:0042803">
    <property type="term" value="F:protein homodimerization activity"/>
    <property type="evidence" value="ECO:0007669"/>
    <property type="project" value="UniProtKB-ARBA"/>
</dbReference>
<dbReference type="InterPro" id="IPR050279">
    <property type="entry name" value="Plant_def-hormone_signal"/>
</dbReference>
<dbReference type="GO" id="GO:0009738">
    <property type="term" value="P:abscisic acid-activated signaling pathway"/>
    <property type="evidence" value="ECO:0007669"/>
    <property type="project" value="UniProtKB-KW"/>
</dbReference>
<evidence type="ECO:0000256" key="6">
    <source>
        <dbReference type="ARBA" id="ARBA00023170"/>
    </source>
</evidence>
<evidence type="ECO:0000256" key="1">
    <source>
        <dbReference type="ARBA" id="ARBA00004123"/>
    </source>
</evidence>
<sequence>MEQQGAGADGEVPAGLGLTAVEYEQLRSTVEAHHRYAVGAGQCSSLLAQRIHAPPSAVWAIVRRFDCPQVYKHFIRSCALRPDAEAGDALRPGRLREVSVISGLPASTSTERLDLLDDAARVFGFSITGGEHRLRNYRSITTVSELEGPGICTVVLESYVVDVPDGNTEDDTRLFADTVIRLNLQKLKSVAEANAAAAAAANSVPPPSQPAE</sequence>
<accession>A0AAQ3SP92</accession>
<evidence type="ECO:0000256" key="3">
    <source>
        <dbReference type="ARBA" id="ARBA00008594"/>
    </source>
</evidence>
<dbReference type="Gene3D" id="3.30.530.20">
    <property type="match status" value="1"/>
</dbReference>
<dbReference type="PANTHER" id="PTHR31213">
    <property type="entry name" value="OS08G0374000 PROTEIN-RELATED"/>
    <property type="match status" value="1"/>
</dbReference>
<keyword evidence="4" id="KW-0963">Cytoplasm</keyword>
<dbReference type="FunFam" id="3.30.530.20:FF:000019">
    <property type="entry name" value="Abscisic acid receptor PYR1"/>
    <property type="match status" value="1"/>
</dbReference>
<protein>
    <submittedName>
        <fullName evidence="9">Uncharacterized protein</fullName>
    </submittedName>
</protein>
<dbReference type="AlphaFoldDB" id="A0AAQ3SP92"/>
<evidence type="ECO:0000256" key="4">
    <source>
        <dbReference type="ARBA" id="ARBA00022490"/>
    </source>
</evidence>
<evidence type="ECO:0000256" key="7">
    <source>
        <dbReference type="ARBA" id="ARBA00023242"/>
    </source>
</evidence>
<dbReference type="CDD" id="cd07821">
    <property type="entry name" value="PYR_PYL_RCAR_like"/>
    <property type="match status" value="1"/>
</dbReference>
<evidence type="ECO:0000256" key="2">
    <source>
        <dbReference type="ARBA" id="ARBA00004496"/>
    </source>
</evidence>
<comment type="similarity">
    <text evidence="3">Belongs to the PYR/PYL/RCAR abscisic acid intracellular receptor family.</text>
</comment>
<dbReference type="GO" id="GO:0010427">
    <property type="term" value="F:abscisic acid binding"/>
    <property type="evidence" value="ECO:0007669"/>
    <property type="project" value="TreeGrafter"/>
</dbReference>